<reference evidence="2" key="1">
    <citation type="submission" date="2020-01" db="EMBL/GenBank/DDBJ databases">
        <title>Identification and distribution of gene clusters putatively required for synthesis of sphingolipid metabolism inhibitors in phylogenetically diverse species of the filamentous fungus Fusarium.</title>
        <authorList>
            <person name="Kim H.-S."/>
            <person name="Busman M."/>
            <person name="Brown D.W."/>
            <person name="Divon H."/>
            <person name="Uhlig S."/>
            <person name="Proctor R.H."/>
        </authorList>
    </citation>
    <scope>NUCLEOTIDE SEQUENCE</scope>
    <source>
        <strain evidence="2">NRRL 31653</strain>
    </source>
</reference>
<protein>
    <recommendedName>
        <fullName evidence="1">CorA-like transporter domain-containing protein</fullName>
    </recommendedName>
</protein>
<gene>
    <name evidence="2" type="ORF">FAGAP_9593</name>
</gene>
<dbReference type="Proteomes" id="UP000737391">
    <property type="component" value="Unassembled WGS sequence"/>
</dbReference>
<sequence>MADKRQFFSCDMQLLDEKLTEDSIEYQIEISYVVHYFQENDRGRGDPWSLRKTGLYHHFNSSTKDSTYIIMQPSDYIERRTKEILSMTSYDTSAANWKSYTRRLVVGLEHLEEKTMFSQADYYESNDYVLRFSDRQKLQELQHKIHRASRLLSSAAHTAKMLHEFCNNRQFIKSNGPRKLIAQEIESHQAEVVHYQSVMQGLLQRAAQTCDLLTSILQYRASISTLSSTHASNTSLTSLIHIGRQGEEDGKIAQKTSINTTTLTFVATLYLPATLLSVSMSTTEKY</sequence>
<name>A0A9P5B221_9HYPO</name>
<evidence type="ECO:0000259" key="1">
    <source>
        <dbReference type="Pfam" id="PF26616"/>
    </source>
</evidence>
<keyword evidence="3" id="KW-1185">Reference proteome</keyword>
<evidence type="ECO:0000313" key="2">
    <source>
        <dbReference type="EMBL" id="KAF4494292.1"/>
    </source>
</evidence>
<accession>A0A9P5B221</accession>
<feature type="domain" description="CorA-like transporter" evidence="1">
    <location>
        <begin position="27"/>
        <end position="90"/>
    </location>
</feature>
<dbReference type="OrthoDB" id="5145609at2759"/>
<organism evidence="2 3">
    <name type="scientific">Fusarium agapanthi</name>
    <dbReference type="NCBI Taxonomy" id="1803897"/>
    <lineage>
        <taxon>Eukaryota</taxon>
        <taxon>Fungi</taxon>
        <taxon>Dikarya</taxon>
        <taxon>Ascomycota</taxon>
        <taxon>Pezizomycotina</taxon>
        <taxon>Sordariomycetes</taxon>
        <taxon>Hypocreomycetidae</taxon>
        <taxon>Hypocreales</taxon>
        <taxon>Nectriaceae</taxon>
        <taxon>Fusarium</taxon>
        <taxon>Fusarium fujikuroi species complex</taxon>
    </lineage>
</organism>
<dbReference type="Pfam" id="PF26616">
    <property type="entry name" value="CorA-like"/>
    <property type="match status" value="1"/>
</dbReference>
<evidence type="ECO:0000313" key="3">
    <source>
        <dbReference type="Proteomes" id="UP000737391"/>
    </source>
</evidence>
<dbReference type="EMBL" id="LUFC02000791">
    <property type="protein sequence ID" value="KAF4494292.1"/>
    <property type="molecule type" value="Genomic_DNA"/>
</dbReference>
<dbReference type="InterPro" id="IPR058257">
    <property type="entry name" value="CorA-like_dom"/>
</dbReference>
<dbReference type="AlphaFoldDB" id="A0A9P5B221"/>
<comment type="caution">
    <text evidence="2">The sequence shown here is derived from an EMBL/GenBank/DDBJ whole genome shotgun (WGS) entry which is preliminary data.</text>
</comment>
<proteinExistence type="predicted"/>